<keyword evidence="3" id="KW-1185">Reference proteome</keyword>
<gene>
    <name evidence="2" type="primary">CHR5</name>
    <name evidence="2" type="ORF">CR513_21209</name>
</gene>
<evidence type="ECO:0000313" key="3">
    <source>
        <dbReference type="Proteomes" id="UP000257109"/>
    </source>
</evidence>
<dbReference type="Proteomes" id="UP000257109">
    <property type="component" value="Unassembled WGS sequence"/>
</dbReference>
<organism evidence="2 3">
    <name type="scientific">Mucuna pruriens</name>
    <name type="common">Velvet bean</name>
    <name type="synonym">Dolichos pruriens</name>
    <dbReference type="NCBI Taxonomy" id="157652"/>
    <lineage>
        <taxon>Eukaryota</taxon>
        <taxon>Viridiplantae</taxon>
        <taxon>Streptophyta</taxon>
        <taxon>Embryophyta</taxon>
        <taxon>Tracheophyta</taxon>
        <taxon>Spermatophyta</taxon>
        <taxon>Magnoliopsida</taxon>
        <taxon>eudicotyledons</taxon>
        <taxon>Gunneridae</taxon>
        <taxon>Pentapetalae</taxon>
        <taxon>rosids</taxon>
        <taxon>fabids</taxon>
        <taxon>Fabales</taxon>
        <taxon>Fabaceae</taxon>
        <taxon>Papilionoideae</taxon>
        <taxon>50 kb inversion clade</taxon>
        <taxon>NPAAA clade</taxon>
        <taxon>indigoferoid/millettioid clade</taxon>
        <taxon>Phaseoleae</taxon>
        <taxon>Mucuna</taxon>
    </lineage>
</organism>
<comment type="caution">
    <text evidence="2">The sequence shown here is derived from an EMBL/GenBank/DDBJ whole genome shotgun (WGS) entry which is preliminary data.</text>
</comment>
<dbReference type="GO" id="GO:0034728">
    <property type="term" value="P:nucleosome organization"/>
    <property type="evidence" value="ECO:0007669"/>
    <property type="project" value="TreeGrafter"/>
</dbReference>
<dbReference type="AlphaFoldDB" id="A0A371H037"/>
<proteinExistence type="predicted"/>
<feature type="non-terminal residue" evidence="2">
    <location>
        <position position="1"/>
    </location>
</feature>
<dbReference type="PANTHER" id="PTHR45623:SF14">
    <property type="entry name" value="CHROMODOMAIN-HELICASE-DNA-BINDING PROTEIN 1"/>
    <property type="match status" value="1"/>
</dbReference>
<dbReference type="GO" id="GO:0140658">
    <property type="term" value="F:ATP-dependent chromatin remodeler activity"/>
    <property type="evidence" value="ECO:0007669"/>
    <property type="project" value="TreeGrafter"/>
</dbReference>
<dbReference type="GO" id="GO:0000785">
    <property type="term" value="C:chromatin"/>
    <property type="evidence" value="ECO:0007669"/>
    <property type="project" value="TreeGrafter"/>
</dbReference>
<dbReference type="GO" id="GO:0005634">
    <property type="term" value="C:nucleus"/>
    <property type="evidence" value="ECO:0007669"/>
    <property type="project" value="TreeGrafter"/>
</dbReference>
<evidence type="ECO:0000313" key="2">
    <source>
        <dbReference type="EMBL" id="RDX96170.1"/>
    </source>
</evidence>
<dbReference type="Gene3D" id="3.40.50.300">
    <property type="entry name" value="P-loop containing nucleotide triphosphate hydrolases"/>
    <property type="match status" value="1"/>
</dbReference>
<feature type="non-terminal residue" evidence="2">
    <location>
        <position position="102"/>
    </location>
</feature>
<dbReference type="EMBL" id="QJKJ01003953">
    <property type="protein sequence ID" value="RDX96170.1"/>
    <property type="molecule type" value="Genomic_DNA"/>
</dbReference>
<evidence type="ECO:0000256" key="1">
    <source>
        <dbReference type="ARBA" id="ARBA00023242"/>
    </source>
</evidence>
<protein>
    <submittedName>
        <fullName evidence="2">Protein CHROMATIN REMODELING 5</fullName>
    </submittedName>
</protein>
<dbReference type="STRING" id="157652.A0A371H037"/>
<name>A0A371H037_MUCPR</name>
<dbReference type="GO" id="GO:0003682">
    <property type="term" value="F:chromatin binding"/>
    <property type="evidence" value="ECO:0007669"/>
    <property type="project" value="TreeGrafter"/>
</dbReference>
<dbReference type="InterPro" id="IPR027417">
    <property type="entry name" value="P-loop_NTPase"/>
</dbReference>
<dbReference type="PANTHER" id="PTHR45623">
    <property type="entry name" value="CHROMODOMAIN-HELICASE-DNA-BINDING PROTEIN 3-RELATED-RELATED"/>
    <property type="match status" value="1"/>
</dbReference>
<dbReference type="GO" id="GO:0016887">
    <property type="term" value="F:ATP hydrolysis activity"/>
    <property type="evidence" value="ECO:0007669"/>
    <property type="project" value="TreeGrafter"/>
</dbReference>
<reference evidence="2" key="1">
    <citation type="submission" date="2018-05" db="EMBL/GenBank/DDBJ databases">
        <title>Draft genome of Mucuna pruriens seed.</title>
        <authorList>
            <person name="Nnadi N.E."/>
            <person name="Vos R."/>
            <person name="Hasami M.H."/>
            <person name="Devisetty U.K."/>
            <person name="Aguiy J.C."/>
        </authorList>
    </citation>
    <scope>NUCLEOTIDE SEQUENCE [LARGE SCALE GENOMIC DNA]</scope>
    <source>
        <strain evidence="2">JCA_2017</strain>
    </source>
</reference>
<sequence>MWRNHYPSKLSVSLRLKCLLFRNSKCNFSYEKVSLLNIVVELKCCNHLFLFESTDHGYGGDLGSSDNSKLERIVFSSGKLVIFDKLLVRLHETKYCVLIFSQ</sequence>
<dbReference type="GO" id="GO:0003677">
    <property type="term" value="F:DNA binding"/>
    <property type="evidence" value="ECO:0007669"/>
    <property type="project" value="TreeGrafter"/>
</dbReference>
<dbReference type="GO" id="GO:0042393">
    <property type="term" value="F:histone binding"/>
    <property type="evidence" value="ECO:0007669"/>
    <property type="project" value="TreeGrafter"/>
</dbReference>
<keyword evidence="1" id="KW-0539">Nucleus</keyword>
<accession>A0A371H037</accession>
<dbReference type="OrthoDB" id="1698770at2759"/>